<comment type="caution">
    <text evidence="1">The sequence shown here is derived from an EMBL/GenBank/DDBJ whole genome shotgun (WGS) entry which is preliminary data.</text>
</comment>
<accession>A0A951UHC6</accession>
<dbReference type="EMBL" id="JAHHHN010000013">
    <property type="protein sequence ID" value="MBW4563507.1"/>
    <property type="molecule type" value="Genomic_DNA"/>
</dbReference>
<gene>
    <name evidence="1" type="ORF">KME32_20660</name>
</gene>
<dbReference type="Proteomes" id="UP000715781">
    <property type="component" value="Unassembled WGS sequence"/>
</dbReference>
<evidence type="ECO:0000313" key="1">
    <source>
        <dbReference type="EMBL" id="MBW4563507.1"/>
    </source>
</evidence>
<reference evidence="1" key="1">
    <citation type="submission" date="2021-05" db="EMBL/GenBank/DDBJ databases">
        <authorList>
            <person name="Pietrasiak N."/>
            <person name="Ward R."/>
            <person name="Stajich J.E."/>
            <person name="Kurbessoian T."/>
        </authorList>
    </citation>
    <scope>NUCLEOTIDE SEQUENCE</scope>
    <source>
        <strain evidence="1">JT2-VF2</strain>
    </source>
</reference>
<name>A0A951UHC6_9NOST</name>
<proteinExistence type="predicted"/>
<reference evidence="1" key="2">
    <citation type="journal article" date="2022" name="Microbiol. Resour. Announc.">
        <title>Metagenome Sequencing to Explore Phylogenomics of Terrestrial Cyanobacteria.</title>
        <authorList>
            <person name="Ward R.D."/>
            <person name="Stajich J.E."/>
            <person name="Johansen J.R."/>
            <person name="Huntemann M."/>
            <person name="Clum A."/>
            <person name="Foster B."/>
            <person name="Foster B."/>
            <person name="Roux S."/>
            <person name="Palaniappan K."/>
            <person name="Varghese N."/>
            <person name="Mukherjee S."/>
            <person name="Reddy T.B.K."/>
            <person name="Daum C."/>
            <person name="Copeland A."/>
            <person name="Chen I.A."/>
            <person name="Ivanova N.N."/>
            <person name="Kyrpides N.C."/>
            <person name="Shapiro N."/>
            <person name="Eloe-Fadrosh E.A."/>
            <person name="Pietrasiak N."/>
        </authorList>
    </citation>
    <scope>NUCLEOTIDE SEQUENCE</scope>
    <source>
        <strain evidence="1">JT2-VF2</strain>
    </source>
</reference>
<protein>
    <submittedName>
        <fullName evidence="1">Uncharacterized protein</fullName>
    </submittedName>
</protein>
<sequence>MPPKINNSIAWQQAELLMQPAFIRVVDNIRKHLDVSAWVGTYHDVLIWPANTTNETKAIVTQLLQEMETATPEQADEIRETLAHLPMPHPGYHLRLQRQEQQVSIDLWELCYQVCFLDYSPDVEAADIDTSLIDEMGEVDWQRLEDKTKELVGQVFARLSEG</sequence>
<dbReference type="AlphaFoldDB" id="A0A951UHC6"/>
<organism evidence="1 2">
    <name type="scientific">Mojavia pulchra JT2-VF2</name>
    <dbReference type="NCBI Taxonomy" id="287848"/>
    <lineage>
        <taxon>Bacteria</taxon>
        <taxon>Bacillati</taxon>
        <taxon>Cyanobacteriota</taxon>
        <taxon>Cyanophyceae</taxon>
        <taxon>Nostocales</taxon>
        <taxon>Nostocaceae</taxon>
    </lineage>
</organism>
<evidence type="ECO:0000313" key="2">
    <source>
        <dbReference type="Proteomes" id="UP000715781"/>
    </source>
</evidence>